<dbReference type="EMBL" id="CAUYUJ010012814">
    <property type="protein sequence ID" value="CAK0834653.1"/>
    <property type="molecule type" value="Genomic_DNA"/>
</dbReference>
<accession>A0ABN9SRW8</accession>
<keyword evidence="2" id="KW-1185">Reference proteome</keyword>
<proteinExistence type="predicted"/>
<gene>
    <name evidence="1" type="ORF">PCOR1329_LOCUS32024</name>
</gene>
<evidence type="ECO:0000313" key="2">
    <source>
        <dbReference type="Proteomes" id="UP001189429"/>
    </source>
</evidence>
<protein>
    <submittedName>
        <fullName evidence="1">Uncharacterized protein</fullName>
    </submittedName>
</protein>
<organism evidence="1 2">
    <name type="scientific">Prorocentrum cordatum</name>
    <dbReference type="NCBI Taxonomy" id="2364126"/>
    <lineage>
        <taxon>Eukaryota</taxon>
        <taxon>Sar</taxon>
        <taxon>Alveolata</taxon>
        <taxon>Dinophyceae</taxon>
        <taxon>Prorocentrales</taxon>
        <taxon>Prorocentraceae</taxon>
        <taxon>Prorocentrum</taxon>
    </lineage>
</organism>
<dbReference type="Proteomes" id="UP001189429">
    <property type="component" value="Unassembled WGS sequence"/>
</dbReference>
<name>A0ABN9SRW8_9DINO</name>
<feature type="non-terminal residue" evidence="1">
    <location>
        <position position="551"/>
    </location>
</feature>
<reference evidence="1" key="1">
    <citation type="submission" date="2023-10" db="EMBL/GenBank/DDBJ databases">
        <authorList>
            <person name="Chen Y."/>
            <person name="Shah S."/>
            <person name="Dougan E. K."/>
            <person name="Thang M."/>
            <person name="Chan C."/>
        </authorList>
    </citation>
    <scope>NUCLEOTIDE SEQUENCE [LARGE SCALE GENOMIC DNA]</scope>
</reference>
<comment type="caution">
    <text evidence="1">The sequence shown here is derived from an EMBL/GenBank/DDBJ whole genome shotgun (WGS) entry which is preliminary data.</text>
</comment>
<sequence>MALLGGMVEWVALRPQNHLGAILSLFESFEVLWEGFRAASGGPRRELAELSNLAATKDAFVPSTSEAVQKFCEVQAAASVMQLQNMRMLYGLSIIKNIGAMSFRWPADSGAPDDVRSYMDAPTAALVGALLEECKQHAAASSQSASALVAALETNPTMTLGAFFGQLGEELIKCGQVVKDHPYSELSHMKVAFINGHSRLSNKDLESRIAEAGLPKVNLTMFPNQKMSSLDSLCNAVVGKANPNHVLAEALRNAGECTQVFGSRLMDRVRPPPEATTALVKAVGGDGTTTKTAGAAKPELEPSTPEKLWLAALHEEGGEESVQTILHKKVARLTQHFLDTSMGGPSAHGNGLDRISVNLAPTKAGGVKLGDVVQTGKVATRLNIWGRVVTADVAQNVIRSNVMYLGSSHGLSLFVDGTAVQQYGKSDLCVGWLVKPIKVQPKTEAAPEDPQGAKKRKKAAKKIEDEIATHEVGSSKWSTEVSFMGHKFTFSYNVPHLDLIIRDGATDDTYEDLPLRRQLSSLDTDDDFFTDIGFVTPQKKAKLRATEAFAS</sequence>
<evidence type="ECO:0000313" key="1">
    <source>
        <dbReference type="EMBL" id="CAK0834653.1"/>
    </source>
</evidence>